<dbReference type="EMBL" id="LNYR01000003">
    <property type="protein sequence ID" value="KTD54049.1"/>
    <property type="molecule type" value="Genomic_DNA"/>
</dbReference>
<organism evidence="7 9">
    <name type="scientific">Legionella quateirensis</name>
    <dbReference type="NCBI Taxonomy" id="45072"/>
    <lineage>
        <taxon>Bacteria</taxon>
        <taxon>Pseudomonadati</taxon>
        <taxon>Pseudomonadota</taxon>
        <taxon>Gammaproteobacteria</taxon>
        <taxon>Legionellales</taxon>
        <taxon>Legionellaceae</taxon>
        <taxon>Legionella</taxon>
    </lineage>
</organism>
<sequence length="239" mass="25893">MKLKIEHSYVEICKRLSQLSTSLICDALPSVRLMDSDIHSFNTSPQTKIVGRAYTVNSAQDSLSTMQALDDLPDFILELGCSDDRVPILLVIASCGTKLAVAGGMCADVAKTKGFGGIITDGNCRDVSEIRATNIPFFAKGQCAKSGSKNKIGSIKKPINCGSVEVNPGELIFADEDGIIVMNKEEAVNAINKAEEIKEKEALALTRIHEGARFDEICNLKEHMEKLENNEASCLKLTV</sequence>
<dbReference type="STRING" id="45072.Lqua_0488"/>
<keyword evidence="8" id="KW-1185">Reference proteome</keyword>
<evidence type="ECO:0000313" key="7">
    <source>
        <dbReference type="EMBL" id="STY83097.1"/>
    </source>
</evidence>
<evidence type="ECO:0000256" key="1">
    <source>
        <dbReference type="ARBA" id="ARBA00001968"/>
    </source>
</evidence>
<name>A0A378P8Z9_9GAMM</name>
<evidence type="ECO:0000256" key="5">
    <source>
        <dbReference type="PIRSR" id="PIRSR605493-1"/>
    </source>
</evidence>
<evidence type="ECO:0000256" key="2">
    <source>
        <dbReference type="ARBA" id="ARBA00016549"/>
    </source>
</evidence>
<comment type="cofactor">
    <cofactor evidence="1">
        <name>a divalent metal cation</name>
        <dbReference type="ChEBI" id="CHEBI:60240"/>
    </cofactor>
</comment>
<feature type="binding site" evidence="5">
    <location>
        <position position="126"/>
    </location>
    <ligand>
        <name>Mg(2+)</name>
        <dbReference type="ChEBI" id="CHEBI:18420"/>
    </ligand>
</feature>
<dbReference type="Proteomes" id="UP000054639">
    <property type="component" value="Unassembled WGS sequence"/>
</dbReference>
<dbReference type="Pfam" id="PF03737">
    <property type="entry name" value="RraA-like"/>
    <property type="match status" value="1"/>
</dbReference>
<dbReference type="Gene3D" id="3.50.30.40">
    <property type="entry name" value="Ribonuclease E inhibitor RraA/RraA-like"/>
    <property type="match status" value="1"/>
</dbReference>
<dbReference type="InterPro" id="IPR005493">
    <property type="entry name" value="RraA/RraA-like"/>
</dbReference>
<reference evidence="7 9" key="2">
    <citation type="submission" date="2018-06" db="EMBL/GenBank/DDBJ databases">
        <authorList>
            <consortium name="Pathogen Informatics"/>
            <person name="Doyle S."/>
        </authorList>
    </citation>
    <scope>NUCLEOTIDE SEQUENCE [LARGE SCALE GENOMIC DNA]</scope>
    <source>
        <strain evidence="7 9">NCTC12376</strain>
    </source>
</reference>
<comment type="cofactor">
    <cofactor evidence="5">
        <name>Mg(2+)</name>
        <dbReference type="ChEBI" id="CHEBI:18420"/>
    </cofactor>
</comment>
<evidence type="ECO:0000256" key="4">
    <source>
        <dbReference type="ARBA" id="ARBA00030169"/>
    </source>
</evidence>
<feature type="binding site" evidence="5">
    <location>
        <position position="125"/>
    </location>
    <ligand>
        <name>substrate</name>
    </ligand>
</feature>
<dbReference type="PANTHER" id="PTHR33254">
    <property type="entry name" value="4-HYDROXY-4-METHYL-2-OXOGLUTARATE ALDOLASE 3-RELATED"/>
    <property type="match status" value="1"/>
</dbReference>
<dbReference type="Proteomes" id="UP000254230">
    <property type="component" value="Unassembled WGS sequence"/>
</dbReference>
<dbReference type="SUPFAM" id="SSF89562">
    <property type="entry name" value="RraA-like"/>
    <property type="match status" value="1"/>
</dbReference>
<proteinExistence type="predicted"/>
<dbReference type="AlphaFoldDB" id="A0A378P8Z9"/>
<dbReference type="RefSeq" id="WP_058472691.1">
    <property type="nucleotide sequence ID" value="NZ_CAAAIL010000009.1"/>
</dbReference>
<keyword evidence="5" id="KW-0479">Metal-binding</keyword>
<gene>
    <name evidence="6" type="primary">dlpA_1</name>
    <name evidence="6" type="ORF">Lqua_0488</name>
    <name evidence="7" type="ORF">NCTC12376_03563</name>
</gene>
<dbReference type="PANTHER" id="PTHR33254:SF4">
    <property type="entry name" value="4-HYDROXY-4-METHYL-2-OXOGLUTARATE ALDOLASE 3-RELATED"/>
    <property type="match status" value="1"/>
</dbReference>
<dbReference type="GO" id="GO:0046872">
    <property type="term" value="F:metal ion binding"/>
    <property type="evidence" value="ECO:0007669"/>
    <property type="project" value="UniProtKB-KW"/>
</dbReference>
<protein>
    <recommendedName>
        <fullName evidence="2">Putative 4-hydroxy-4-methyl-2-oxoglutarate aldolase</fullName>
    </recommendedName>
    <alternativeName>
        <fullName evidence="3">Regulator of ribonuclease activity homolog</fullName>
    </alternativeName>
    <alternativeName>
        <fullName evidence="4">RraA-like protein</fullName>
    </alternativeName>
</protein>
<keyword evidence="5" id="KW-0460">Magnesium</keyword>
<evidence type="ECO:0000313" key="8">
    <source>
        <dbReference type="Proteomes" id="UP000054639"/>
    </source>
</evidence>
<evidence type="ECO:0000256" key="3">
    <source>
        <dbReference type="ARBA" id="ARBA00029596"/>
    </source>
</evidence>
<dbReference type="EMBL" id="UGOW01000003">
    <property type="protein sequence ID" value="STY83097.1"/>
    <property type="molecule type" value="Genomic_DNA"/>
</dbReference>
<reference evidence="6 8" key="1">
    <citation type="submission" date="2015-11" db="EMBL/GenBank/DDBJ databases">
        <title>Genomic analysis of 38 Legionella species identifies large and diverse effector repertoires.</title>
        <authorList>
            <person name="Burstein D."/>
            <person name="Amaro F."/>
            <person name="Zusman T."/>
            <person name="Lifshitz Z."/>
            <person name="Cohen O."/>
            <person name="Gilbert J.A."/>
            <person name="Pupko T."/>
            <person name="Shuman H.A."/>
            <person name="Segal G."/>
        </authorList>
    </citation>
    <scope>NUCLEOTIDE SEQUENCE [LARGE SCALE GENOMIC DNA]</scope>
    <source>
        <strain evidence="6 8">ATCC 49507</strain>
    </source>
</reference>
<accession>A0A378P8Z9</accession>
<dbReference type="CDD" id="cd16841">
    <property type="entry name" value="RraA_family"/>
    <property type="match status" value="1"/>
</dbReference>
<dbReference type="InterPro" id="IPR036704">
    <property type="entry name" value="RraA/RraA-like_sf"/>
</dbReference>
<dbReference type="OrthoDB" id="9812532at2"/>
<evidence type="ECO:0000313" key="9">
    <source>
        <dbReference type="Proteomes" id="UP000254230"/>
    </source>
</evidence>
<evidence type="ECO:0000313" key="6">
    <source>
        <dbReference type="EMBL" id="KTD54049.1"/>
    </source>
</evidence>